<dbReference type="Gene3D" id="3.40.640.10">
    <property type="entry name" value="Type I PLP-dependent aspartate aminotransferase-like (Major domain)"/>
    <property type="match status" value="1"/>
</dbReference>
<feature type="modified residue" description="N6-(pyridoxal phosphate)lysine" evidence="9">
    <location>
        <position position="209"/>
    </location>
</feature>
<dbReference type="GO" id="GO:0005737">
    <property type="term" value="C:cytoplasm"/>
    <property type="evidence" value="ECO:0007669"/>
    <property type="project" value="TreeGrafter"/>
</dbReference>
<evidence type="ECO:0000313" key="11">
    <source>
        <dbReference type="EMBL" id="HGK28803.1"/>
    </source>
</evidence>
<dbReference type="AlphaFoldDB" id="A0A7C4CC62"/>
<dbReference type="PIRSF" id="PIRSF001434">
    <property type="entry name" value="CGS"/>
    <property type="match status" value="1"/>
</dbReference>
<gene>
    <name evidence="11" type="ORF">ENS41_07640</name>
</gene>
<accession>A0A7C4CC62</accession>
<dbReference type="InterPro" id="IPR015424">
    <property type="entry name" value="PyrdxlP-dep_Trfase"/>
</dbReference>
<dbReference type="InterPro" id="IPR015421">
    <property type="entry name" value="PyrdxlP-dep_Trfase_major"/>
</dbReference>
<evidence type="ECO:0000256" key="6">
    <source>
        <dbReference type="ARBA" id="ARBA00023239"/>
    </source>
</evidence>
<comment type="catalytic activity">
    <reaction evidence="7">
        <text>L-methionine + H2O = methanethiol + 2-oxobutanoate + NH4(+)</text>
        <dbReference type="Rhea" id="RHEA:23800"/>
        <dbReference type="ChEBI" id="CHEBI:15377"/>
        <dbReference type="ChEBI" id="CHEBI:16007"/>
        <dbReference type="ChEBI" id="CHEBI:16763"/>
        <dbReference type="ChEBI" id="CHEBI:28938"/>
        <dbReference type="ChEBI" id="CHEBI:57844"/>
        <dbReference type="EC" id="4.4.1.11"/>
    </reaction>
</comment>
<dbReference type="FunFam" id="3.40.640.10:FF:000046">
    <property type="entry name" value="Cystathionine gamma-lyase"/>
    <property type="match status" value="1"/>
</dbReference>
<evidence type="ECO:0000256" key="9">
    <source>
        <dbReference type="PIRSR" id="PIRSR001434-2"/>
    </source>
</evidence>
<proteinExistence type="inferred from homology"/>
<comment type="similarity">
    <text evidence="2">Belongs to the trans-sulfuration enzymes family. L-methionine gamma-lyase subfamily.</text>
</comment>
<dbReference type="SUPFAM" id="SSF53383">
    <property type="entry name" value="PLP-dependent transferases"/>
    <property type="match status" value="1"/>
</dbReference>
<dbReference type="PANTHER" id="PTHR11808">
    <property type="entry name" value="TRANS-SULFURATION ENZYME FAMILY MEMBER"/>
    <property type="match status" value="1"/>
</dbReference>
<evidence type="ECO:0000256" key="10">
    <source>
        <dbReference type="RuleBase" id="RU362118"/>
    </source>
</evidence>
<evidence type="ECO:0000256" key="8">
    <source>
        <dbReference type="ARBA" id="ARBA00050802"/>
    </source>
</evidence>
<evidence type="ECO:0000256" key="2">
    <source>
        <dbReference type="ARBA" id="ARBA00008667"/>
    </source>
</evidence>
<sequence length="394" mass="41917">MHKTPQPGLATRCVHAGSPEQPAGPVVNPVCLTSTFRFRDADHGAALFAGTESGYIYTRMLNPTVKELEDCIAELEGGAFGLATGSGMAAIHTTIAALCSSGDHVVCSEAVYGPTLSLLSDIFSRLGIQSTAVDTTAVEKVAAALTPATRVLFVETPGNPTLCISDLAALARLCRERSITLVVDNTFMTPALQQPLELGADIVVHSLTKFLNGHADVVGGIIVVKDKSVYDRFRRVLNHLGGVLAPFEAFLVRRGIRTLHLRMQRHCENASRIAAFLETHPKVAWVRFPGLASHPQFELGRRQMQGPGGMISFELKGGIAAGRSLMNSTRLCALAVSLGGVETLIQHPASMTHAGVSREARLAAGITDGLVRLSVGIEDPADIITDLEQAMARD</sequence>
<dbReference type="GO" id="GO:0019346">
    <property type="term" value="P:transsulfuration"/>
    <property type="evidence" value="ECO:0007669"/>
    <property type="project" value="InterPro"/>
</dbReference>
<evidence type="ECO:0000256" key="7">
    <source>
        <dbReference type="ARBA" id="ARBA00049180"/>
    </source>
</evidence>
<protein>
    <recommendedName>
        <fullName evidence="4">L-methionine gamma-lyase</fullName>
        <ecNumber evidence="3">4.4.1.11</ecNumber>
    </recommendedName>
</protein>
<dbReference type="EMBL" id="DSUT01000159">
    <property type="protein sequence ID" value="HGK28803.1"/>
    <property type="molecule type" value="Genomic_DNA"/>
</dbReference>
<dbReference type="Gene3D" id="3.90.1150.10">
    <property type="entry name" value="Aspartate Aminotransferase, domain 1"/>
    <property type="match status" value="1"/>
</dbReference>
<keyword evidence="11" id="KW-0032">Aminotransferase</keyword>
<dbReference type="PANTHER" id="PTHR11808:SF80">
    <property type="entry name" value="CYSTATHIONINE GAMMA-LYASE"/>
    <property type="match status" value="1"/>
</dbReference>
<name>A0A7C4CC62_UNCW3</name>
<reference evidence="11" key="1">
    <citation type="journal article" date="2020" name="mSystems">
        <title>Genome- and Community-Level Interaction Insights into Carbon Utilization and Element Cycling Functions of Hydrothermarchaeota in Hydrothermal Sediment.</title>
        <authorList>
            <person name="Zhou Z."/>
            <person name="Liu Y."/>
            <person name="Xu W."/>
            <person name="Pan J."/>
            <person name="Luo Z.H."/>
            <person name="Li M."/>
        </authorList>
    </citation>
    <scope>NUCLEOTIDE SEQUENCE [LARGE SCALE GENOMIC DNA]</scope>
    <source>
        <strain evidence="11">SpSt-488</strain>
    </source>
</reference>
<comment type="caution">
    <text evidence="11">The sequence shown here is derived from an EMBL/GenBank/DDBJ whole genome shotgun (WGS) entry which is preliminary data.</text>
</comment>
<comment type="cofactor">
    <cofactor evidence="1 10">
        <name>pyridoxal 5'-phosphate</name>
        <dbReference type="ChEBI" id="CHEBI:597326"/>
    </cofactor>
</comment>
<dbReference type="GO" id="GO:0018826">
    <property type="term" value="F:methionine gamma-lyase activity"/>
    <property type="evidence" value="ECO:0007669"/>
    <property type="project" value="UniProtKB-EC"/>
</dbReference>
<organism evidence="11">
    <name type="scientific">candidate division WOR-3 bacterium</name>
    <dbReference type="NCBI Taxonomy" id="2052148"/>
    <lineage>
        <taxon>Bacteria</taxon>
        <taxon>Bacteria division WOR-3</taxon>
    </lineage>
</organism>
<dbReference type="CDD" id="cd00614">
    <property type="entry name" value="CGS_like"/>
    <property type="match status" value="1"/>
</dbReference>
<dbReference type="GO" id="GO:0030170">
    <property type="term" value="F:pyridoxal phosphate binding"/>
    <property type="evidence" value="ECO:0007669"/>
    <property type="project" value="InterPro"/>
</dbReference>
<dbReference type="Pfam" id="PF01053">
    <property type="entry name" value="Cys_Met_Meta_PP"/>
    <property type="match status" value="1"/>
</dbReference>
<dbReference type="InterPro" id="IPR015422">
    <property type="entry name" value="PyrdxlP-dep_Trfase_small"/>
</dbReference>
<dbReference type="GO" id="GO:0047982">
    <property type="term" value="F:homocysteine desulfhydrase activity"/>
    <property type="evidence" value="ECO:0007669"/>
    <property type="project" value="UniProtKB-EC"/>
</dbReference>
<keyword evidence="5 9" id="KW-0663">Pyridoxal phosphate</keyword>
<keyword evidence="6" id="KW-0456">Lyase</keyword>
<dbReference type="EC" id="4.4.1.11" evidence="3"/>
<keyword evidence="11" id="KW-0808">Transferase</keyword>
<dbReference type="GO" id="GO:0008483">
    <property type="term" value="F:transaminase activity"/>
    <property type="evidence" value="ECO:0007669"/>
    <property type="project" value="UniProtKB-KW"/>
</dbReference>
<comment type="catalytic activity">
    <reaction evidence="8">
        <text>L-homocysteine + H2O = 2-oxobutanoate + hydrogen sulfide + NH4(+) + H(+)</text>
        <dbReference type="Rhea" id="RHEA:14501"/>
        <dbReference type="ChEBI" id="CHEBI:15377"/>
        <dbReference type="ChEBI" id="CHEBI:15378"/>
        <dbReference type="ChEBI" id="CHEBI:16763"/>
        <dbReference type="ChEBI" id="CHEBI:28938"/>
        <dbReference type="ChEBI" id="CHEBI:29919"/>
        <dbReference type="ChEBI" id="CHEBI:58199"/>
        <dbReference type="EC" id="4.4.1.2"/>
    </reaction>
</comment>
<dbReference type="InterPro" id="IPR000277">
    <property type="entry name" value="Cys/Met-Metab_PyrdxlP-dep_enz"/>
</dbReference>
<evidence type="ECO:0000256" key="3">
    <source>
        <dbReference type="ARBA" id="ARBA00012222"/>
    </source>
</evidence>
<evidence type="ECO:0000256" key="5">
    <source>
        <dbReference type="ARBA" id="ARBA00022898"/>
    </source>
</evidence>
<evidence type="ECO:0000256" key="4">
    <source>
        <dbReference type="ARBA" id="ARBA00019040"/>
    </source>
</evidence>
<dbReference type="FunFam" id="3.90.1150.10:FF:000008">
    <property type="entry name" value="Cystathionine gamma-synthase"/>
    <property type="match status" value="1"/>
</dbReference>
<evidence type="ECO:0000256" key="1">
    <source>
        <dbReference type="ARBA" id="ARBA00001933"/>
    </source>
</evidence>